<dbReference type="CDD" id="cd07986">
    <property type="entry name" value="LPLAT_ACT14924-like"/>
    <property type="match status" value="1"/>
</dbReference>
<evidence type="ECO:0000256" key="1">
    <source>
        <dbReference type="SAM" id="MobiDB-lite"/>
    </source>
</evidence>
<evidence type="ECO:0000313" key="3">
    <source>
        <dbReference type="EMBL" id="GHF04422.1"/>
    </source>
</evidence>
<feature type="compositionally biased region" description="Polar residues" evidence="1">
    <location>
        <begin position="1"/>
        <end position="20"/>
    </location>
</feature>
<feature type="region of interest" description="Disordered" evidence="1">
    <location>
        <begin position="1"/>
        <end position="23"/>
    </location>
</feature>
<dbReference type="Pfam" id="PF19576">
    <property type="entry name" value="Acyltransf_2"/>
    <property type="match status" value="1"/>
</dbReference>
<sequence length="299" mass="33388">MGQDVVNNTDSDMAGQSQGDLSHDQYDRRNLTYANSLNNPIQSYVIRVVEWLTGKISILRMVRKLERRGAPKGQAFWGACLDVMGIRVETPDEQLKQIPADGPVIAVANHPHGLVDGMVLAELIGRRRQDYRILSRSVLDGLDEVASSYMIPVPFPHDPDAQQKMVEMRAQTMAHLKAGGLVTLFPSGVVASSDTLFGPAIEREWNVFTAQLIRRSGAKVVPIYFPGANSRWYQMANRLSATMRQALLLHEIVRSCNRPQKPVIGPVLSDAEMERLHTDPRGFMGWLRDHTLALGKPRD</sequence>
<feature type="domain" description="Putative acyltransferase ACT14924-like acyltransferase" evidence="2">
    <location>
        <begin position="74"/>
        <end position="237"/>
    </location>
</feature>
<comment type="caution">
    <text evidence="3">The sequence shown here is derived from an EMBL/GenBank/DDBJ whole genome shotgun (WGS) entry which is preliminary data.</text>
</comment>
<name>A0ABQ3J8J5_9RHOB</name>
<protein>
    <recommendedName>
        <fullName evidence="2">Putative acyltransferase ACT14924-like acyltransferase domain-containing protein</fullName>
    </recommendedName>
</protein>
<keyword evidence="4" id="KW-1185">Reference proteome</keyword>
<dbReference type="EMBL" id="BNCH01000007">
    <property type="protein sequence ID" value="GHF04422.1"/>
    <property type="molecule type" value="Genomic_DNA"/>
</dbReference>
<dbReference type="Proteomes" id="UP000609802">
    <property type="component" value="Unassembled WGS sequence"/>
</dbReference>
<organism evidence="3 4">
    <name type="scientific">Aliiroseovarius zhejiangensis</name>
    <dbReference type="NCBI Taxonomy" id="1632025"/>
    <lineage>
        <taxon>Bacteria</taxon>
        <taxon>Pseudomonadati</taxon>
        <taxon>Pseudomonadota</taxon>
        <taxon>Alphaproteobacteria</taxon>
        <taxon>Rhodobacterales</taxon>
        <taxon>Paracoccaceae</taxon>
        <taxon>Aliiroseovarius</taxon>
    </lineage>
</organism>
<reference evidence="4" key="1">
    <citation type="journal article" date="2019" name="Int. J. Syst. Evol. Microbiol.">
        <title>The Global Catalogue of Microorganisms (GCM) 10K type strain sequencing project: providing services to taxonomists for standard genome sequencing and annotation.</title>
        <authorList>
            <consortium name="The Broad Institute Genomics Platform"/>
            <consortium name="The Broad Institute Genome Sequencing Center for Infectious Disease"/>
            <person name="Wu L."/>
            <person name="Ma J."/>
        </authorList>
    </citation>
    <scope>NUCLEOTIDE SEQUENCE [LARGE SCALE GENOMIC DNA]</scope>
    <source>
        <strain evidence="4">KCTC 42443</strain>
    </source>
</reference>
<gene>
    <name evidence="3" type="ORF">GCM10016455_27020</name>
</gene>
<proteinExistence type="predicted"/>
<evidence type="ECO:0000259" key="2">
    <source>
        <dbReference type="Pfam" id="PF19576"/>
    </source>
</evidence>
<dbReference type="InterPro" id="IPR045746">
    <property type="entry name" value="ACT14924-like_Acyltransf_dom"/>
</dbReference>
<accession>A0ABQ3J8J5</accession>
<evidence type="ECO:0000313" key="4">
    <source>
        <dbReference type="Proteomes" id="UP000609802"/>
    </source>
</evidence>